<evidence type="ECO:0000313" key="2">
    <source>
        <dbReference type="EMBL" id="MBY0202657.1"/>
    </source>
</evidence>
<organism evidence="2 3">
    <name type="scientific">Paenibacillus cucumis</name>
    <name type="common">ex Kampfer et al. 2016</name>
    <dbReference type="NCBI Taxonomy" id="1776858"/>
    <lineage>
        <taxon>Bacteria</taxon>
        <taxon>Bacillati</taxon>
        <taxon>Bacillota</taxon>
        <taxon>Bacilli</taxon>
        <taxon>Bacillales</taxon>
        <taxon>Paenibacillaceae</taxon>
        <taxon>Paenibacillus</taxon>
    </lineage>
</organism>
<evidence type="ECO:0000313" key="3">
    <source>
        <dbReference type="Proteomes" id="UP000706031"/>
    </source>
</evidence>
<evidence type="ECO:0000256" key="1">
    <source>
        <dbReference type="SAM" id="Phobius"/>
    </source>
</evidence>
<dbReference type="Proteomes" id="UP000706031">
    <property type="component" value="Unassembled WGS sequence"/>
</dbReference>
<protein>
    <recommendedName>
        <fullName evidence="4">Lipoprotein</fullName>
    </recommendedName>
</protein>
<accession>A0ABS7KET7</accession>
<feature type="transmembrane region" description="Helical" evidence="1">
    <location>
        <begin position="6"/>
        <end position="25"/>
    </location>
</feature>
<evidence type="ECO:0008006" key="4">
    <source>
        <dbReference type="Google" id="ProtNLM"/>
    </source>
</evidence>
<dbReference type="EMBL" id="JACLIC010000009">
    <property type="protein sequence ID" value="MBY0202657.1"/>
    <property type="molecule type" value="Genomic_DNA"/>
</dbReference>
<keyword evidence="1" id="KW-0812">Transmembrane</keyword>
<reference evidence="2 3" key="1">
    <citation type="submission" date="2020-08" db="EMBL/GenBank/DDBJ databases">
        <title>Fungal Genomes of the International Space Station.</title>
        <authorList>
            <person name="Seuylemezian A."/>
            <person name="Singh N.K."/>
            <person name="Wood J."/>
            <person name="Venkateswaran K."/>
        </authorList>
    </citation>
    <scope>NUCLEOTIDE SEQUENCE [LARGE SCALE GENOMIC DNA]</scope>
    <source>
        <strain evidence="2 3">S/N-304-OC-R4</strain>
    </source>
</reference>
<comment type="caution">
    <text evidence="2">The sequence shown here is derived from an EMBL/GenBank/DDBJ whole genome shotgun (WGS) entry which is preliminary data.</text>
</comment>
<proteinExistence type="predicted"/>
<name>A0ABS7KET7_9BACL</name>
<gene>
    <name evidence="2" type="ORF">H7T88_05425</name>
</gene>
<sequence length="159" mass="18125">MKLNTSVSIIVVIAVALGFTLGWYLHPSSEPEKWEPDLIHLYRAEEQKSINKKEDPQLFDQLLSLIVFEKGDMMSGGNAPLSEDEVKDIKKSGAIEYVYNEPITIQINNGNDSAEKVEFTSILFPVDDKWNGACYIQTTDSKYLYFESRPSLSFILRHM</sequence>
<dbReference type="RefSeq" id="WP_154889884.1">
    <property type="nucleotide sequence ID" value="NZ_JACLIC010000009.1"/>
</dbReference>
<keyword evidence="3" id="KW-1185">Reference proteome</keyword>
<keyword evidence="1" id="KW-0472">Membrane</keyword>
<keyword evidence="1" id="KW-1133">Transmembrane helix</keyword>